<evidence type="ECO:0000313" key="2">
    <source>
        <dbReference type="Proteomes" id="UP000295632"/>
    </source>
</evidence>
<dbReference type="RefSeq" id="WP_166639430.1">
    <property type="nucleotide sequence ID" value="NZ_SNYJ01000028.1"/>
</dbReference>
<proteinExistence type="predicted"/>
<dbReference type="Proteomes" id="UP000295632">
    <property type="component" value="Unassembled WGS sequence"/>
</dbReference>
<name>A0A4R6TPH8_9BACI</name>
<accession>A0A4R6TPH8</accession>
<dbReference type="AlphaFoldDB" id="A0A4R6TPH8"/>
<keyword evidence="2" id="KW-1185">Reference proteome</keyword>
<reference evidence="1 2" key="1">
    <citation type="submission" date="2019-03" db="EMBL/GenBank/DDBJ databases">
        <title>Genomic Encyclopedia of Type Strains, Phase IV (KMG-IV): sequencing the most valuable type-strain genomes for metagenomic binning, comparative biology and taxonomic classification.</title>
        <authorList>
            <person name="Goeker M."/>
        </authorList>
    </citation>
    <scope>NUCLEOTIDE SEQUENCE [LARGE SCALE GENOMIC DNA]</scope>
    <source>
        <strain evidence="1 2">DSM 28697</strain>
    </source>
</reference>
<protein>
    <submittedName>
        <fullName evidence="1">Uncharacterized protein</fullName>
    </submittedName>
</protein>
<gene>
    <name evidence="1" type="ORF">EV213_1288</name>
</gene>
<organism evidence="1 2">
    <name type="scientific">Aureibacillus halotolerans</name>
    <dbReference type="NCBI Taxonomy" id="1508390"/>
    <lineage>
        <taxon>Bacteria</taxon>
        <taxon>Bacillati</taxon>
        <taxon>Bacillota</taxon>
        <taxon>Bacilli</taxon>
        <taxon>Bacillales</taxon>
        <taxon>Bacillaceae</taxon>
        <taxon>Aureibacillus</taxon>
    </lineage>
</organism>
<evidence type="ECO:0000313" key="1">
    <source>
        <dbReference type="EMBL" id="TDQ33776.1"/>
    </source>
</evidence>
<dbReference type="EMBL" id="SNYJ01000028">
    <property type="protein sequence ID" value="TDQ33776.1"/>
    <property type="molecule type" value="Genomic_DNA"/>
</dbReference>
<sequence length="51" mass="5577">MLKNVYDFLPVSGIILTTTSAYANSGVEGQLEGVEPKMAEIEEYVVAVRFP</sequence>
<comment type="caution">
    <text evidence="1">The sequence shown here is derived from an EMBL/GenBank/DDBJ whole genome shotgun (WGS) entry which is preliminary data.</text>
</comment>